<gene>
    <name evidence="1" type="ORF">AHOG_14210</name>
</gene>
<protein>
    <submittedName>
        <fullName evidence="1">Glyoxalase-like domain protein</fullName>
    </submittedName>
</protein>
<reference evidence="1 2" key="1">
    <citation type="submission" date="2017-07" db="EMBL/GenBank/DDBJ databases">
        <title>Complete genome sequence of Actinoalloteichus hoggarensis DSM 45943, type strain of Actinoalloteichus hoggarensis.</title>
        <authorList>
            <person name="Ruckert C."/>
            <person name="Nouioui I."/>
            <person name="Willmese J."/>
            <person name="van Wezel G."/>
            <person name="Klenk H.-P."/>
            <person name="Kalinowski J."/>
            <person name="Zotchev S.B."/>
        </authorList>
    </citation>
    <scope>NUCLEOTIDE SEQUENCE [LARGE SCALE GENOMIC DNA]</scope>
    <source>
        <strain evidence="1 2">DSM 45943</strain>
    </source>
</reference>
<dbReference type="Gene3D" id="3.10.180.10">
    <property type="entry name" value="2,3-Dihydroxybiphenyl 1,2-Dioxygenase, domain 1"/>
    <property type="match status" value="2"/>
</dbReference>
<dbReference type="PANTHER" id="PTHR36503:SF1">
    <property type="entry name" value="BLR2520 PROTEIN"/>
    <property type="match status" value="1"/>
</dbReference>
<dbReference type="KEGG" id="ahg:AHOG_14210"/>
<sequence length="266" mass="27572">MALSLDIIALGVPRLAAARDFYATAFAAPVADDDQSVRLRLHGAGRLTLHPIDELAAEVAVDPATSGFRGYVLSVAVESPAEVEALLGTAAAQGATVVKQAKKEFFGEFTAVHRAPDGAVWKLAASSKRNPDPVPDPPRPTETAVILGVASPKASTVFYEALGMSADHDYGDKFIDFTIAEGVCRLGLLPRKPLAKDAGVSEAGDGFAALVLTHLAASPTEVDRLLAAAAAAGGRVTAPARRTDDGAYVGLFADPDGHHWKVVASV</sequence>
<dbReference type="InterPro" id="IPR029068">
    <property type="entry name" value="Glyas_Bleomycin-R_OHBP_Dase"/>
</dbReference>
<proteinExistence type="predicted"/>
<evidence type="ECO:0000313" key="2">
    <source>
        <dbReference type="Proteomes" id="UP000204221"/>
    </source>
</evidence>
<dbReference type="EMBL" id="CP022521">
    <property type="protein sequence ID" value="ASO20484.1"/>
    <property type="molecule type" value="Genomic_DNA"/>
</dbReference>
<dbReference type="SUPFAM" id="SSF54593">
    <property type="entry name" value="Glyoxalase/Bleomycin resistance protein/Dihydroxybiphenyl dioxygenase"/>
    <property type="match status" value="2"/>
</dbReference>
<dbReference type="Proteomes" id="UP000204221">
    <property type="component" value="Chromosome"/>
</dbReference>
<accession>A0A221W402</accession>
<dbReference type="InterPro" id="IPR037523">
    <property type="entry name" value="VOC_core"/>
</dbReference>
<organism evidence="1 2">
    <name type="scientific">Actinoalloteichus hoggarensis</name>
    <dbReference type="NCBI Taxonomy" id="1470176"/>
    <lineage>
        <taxon>Bacteria</taxon>
        <taxon>Bacillati</taxon>
        <taxon>Actinomycetota</taxon>
        <taxon>Actinomycetes</taxon>
        <taxon>Pseudonocardiales</taxon>
        <taxon>Pseudonocardiaceae</taxon>
        <taxon>Actinoalloteichus</taxon>
    </lineage>
</organism>
<dbReference type="InterPro" id="IPR004360">
    <property type="entry name" value="Glyas_Fos-R_dOase_dom"/>
</dbReference>
<dbReference type="PROSITE" id="PS51819">
    <property type="entry name" value="VOC"/>
    <property type="match status" value="2"/>
</dbReference>
<dbReference type="Pfam" id="PF00903">
    <property type="entry name" value="Glyoxalase"/>
    <property type="match status" value="2"/>
</dbReference>
<keyword evidence="2" id="KW-1185">Reference proteome</keyword>
<dbReference type="AlphaFoldDB" id="A0A221W402"/>
<dbReference type="RefSeq" id="WP_093941801.1">
    <property type="nucleotide sequence ID" value="NZ_CP022521.1"/>
</dbReference>
<dbReference type="OrthoDB" id="4825162at2"/>
<evidence type="ECO:0000313" key="1">
    <source>
        <dbReference type="EMBL" id="ASO20484.1"/>
    </source>
</evidence>
<name>A0A221W402_9PSEU</name>
<dbReference type="PANTHER" id="PTHR36503">
    <property type="entry name" value="BLR2520 PROTEIN"/>
    <property type="match status" value="1"/>
</dbReference>